<dbReference type="InParanoid" id="A0A2K1IQF7"/>
<dbReference type="STRING" id="3218.A0A2K1IQF7"/>
<dbReference type="Proteomes" id="UP000006727">
    <property type="component" value="Chromosome 21"/>
</dbReference>
<evidence type="ECO:0000313" key="3">
    <source>
        <dbReference type="Proteomes" id="UP000006727"/>
    </source>
</evidence>
<dbReference type="Gene3D" id="3.30.70.270">
    <property type="match status" value="1"/>
</dbReference>
<dbReference type="EnsemblPlants" id="Pp3c21_2300V3.1">
    <property type="protein sequence ID" value="PAC:32915122.CDS.1"/>
    <property type="gene ID" value="Pp3c21_2300"/>
</dbReference>
<gene>
    <name evidence="1" type="ORF">PHYPA_025633</name>
</gene>
<dbReference type="Gene3D" id="3.10.10.10">
    <property type="entry name" value="HIV Type 1 Reverse Transcriptase, subunit A, domain 1"/>
    <property type="match status" value="1"/>
</dbReference>
<sequence length="74" mass="9095">MPWKKYVFGNWTEKQMCGDYHLVNYKIKFDQYLMPMLEELFDRVGFSQVFSTLDLRSNYHQLLLLVEDWMNTTF</sequence>
<name>A0A2K1IQF7_PHYPA</name>
<dbReference type="InterPro" id="IPR043128">
    <property type="entry name" value="Rev_trsase/Diguanyl_cyclase"/>
</dbReference>
<reference evidence="2" key="3">
    <citation type="submission" date="2020-12" db="UniProtKB">
        <authorList>
            <consortium name="EnsemblPlants"/>
        </authorList>
    </citation>
    <scope>IDENTIFICATION</scope>
</reference>
<evidence type="ECO:0000313" key="2">
    <source>
        <dbReference type="EnsemblPlants" id="PAC:32915122.CDS.1"/>
    </source>
</evidence>
<dbReference type="InterPro" id="IPR043502">
    <property type="entry name" value="DNA/RNA_pol_sf"/>
</dbReference>
<reference evidence="1 3" key="1">
    <citation type="journal article" date="2008" name="Science">
        <title>The Physcomitrella genome reveals evolutionary insights into the conquest of land by plants.</title>
        <authorList>
            <person name="Rensing S."/>
            <person name="Lang D."/>
            <person name="Zimmer A."/>
            <person name="Terry A."/>
            <person name="Salamov A."/>
            <person name="Shapiro H."/>
            <person name="Nishiyama T."/>
            <person name="Perroud P.-F."/>
            <person name="Lindquist E."/>
            <person name="Kamisugi Y."/>
            <person name="Tanahashi T."/>
            <person name="Sakakibara K."/>
            <person name="Fujita T."/>
            <person name="Oishi K."/>
            <person name="Shin-I T."/>
            <person name="Kuroki Y."/>
            <person name="Toyoda A."/>
            <person name="Suzuki Y."/>
            <person name="Hashimoto A."/>
            <person name="Yamaguchi K."/>
            <person name="Sugano A."/>
            <person name="Kohara Y."/>
            <person name="Fujiyama A."/>
            <person name="Anterola A."/>
            <person name="Aoki S."/>
            <person name="Ashton N."/>
            <person name="Barbazuk W.B."/>
            <person name="Barker E."/>
            <person name="Bennetzen J."/>
            <person name="Bezanilla M."/>
            <person name="Blankenship R."/>
            <person name="Cho S.H."/>
            <person name="Dutcher S."/>
            <person name="Estelle M."/>
            <person name="Fawcett J.A."/>
            <person name="Gundlach H."/>
            <person name="Hanada K."/>
            <person name="Heyl A."/>
            <person name="Hicks K.A."/>
            <person name="Hugh J."/>
            <person name="Lohr M."/>
            <person name="Mayer K."/>
            <person name="Melkozernov A."/>
            <person name="Murata T."/>
            <person name="Nelson D."/>
            <person name="Pils B."/>
            <person name="Prigge M."/>
            <person name="Reiss B."/>
            <person name="Renner T."/>
            <person name="Rombauts S."/>
            <person name="Rushton P."/>
            <person name="Sanderfoot A."/>
            <person name="Schween G."/>
            <person name="Shiu S.-H."/>
            <person name="Stueber K."/>
            <person name="Theodoulou F.L."/>
            <person name="Tu H."/>
            <person name="Van de Peer Y."/>
            <person name="Verrier P.J."/>
            <person name="Waters E."/>
            <person name="Wood A."/>
            <person name="Yang L."/>
            <person name="Cove D."/>
            <person name="Cuming A."/>
            <person name="Hasebe M."/>
            <person name="Lucas S."/>
            <person name="Mishler D.B."/>
            <person name="Reski R."/>
            <person name="Grigoriev I."/>
            <person name="Quatrano R.S."/>
            <person name="Boore J.L."/>
        </authorList>
    </citation>
    <scope>NUCLEOTIDE SEQUENCE [LARGE SCALE GENOMIC DNA]</scope>
    <source>
        <strain evidence="2 3">cv. Gransden 2004</strain>
    </source>
</reference>
<proteinExistence type="predicted"/>
<organism evidence="1">
    <name type="scientific">Physcomitrium patens</name>
    <name type="common">Spreading-leaved earth moss</name>
    <name type="synonym">Physcomitrella patens</name>
    <dbReference type="NCBI Taxonomy" id="3218"/>
    <lineage>
        <taxon>Eukaryota</taxon>
        <taxon>Viridiplantae</taxon>
        <taxon>Streptophyta</taxon>
        <taxon>Embryophyta</taxon>
        <taxon>Bryophyta</taxon>
        <taxon>Bryophytina</taxon>
        <taxon>Bryopsida</taxon>
        <taxon>Funariidae</taxon>
        <taxon>Funariales</taxon>
        <taxon>Funariaceae</taxon>
        <taxon>Physcomitrium</taxon>
    </lineage>
</organism>
<protein>
    <recommendedName>
        <fullName evidence="4">Reverse transcriptase domain-containing protein</fullName>
    </recommendedName>
</protein>
<evidence type="ECO:0008006" key="4">
    <source>
        <dbReference type="Google" id="ProtNLM"/>
    </source>
</evidence>
<reference evidence="1 3" key="2">
    <citation type="journal article" date="2018" name="Plant J.">
        <title>The Physcomitrella patens chromosome-scale assembly reveals moss genome structure and evolution.</title>
        <authorList>
            <person name="Lang D."/>
            <person name="Ullrich K.K."/>
            <person name="Murat F."/>
            <person name="Fuchs J."/>
            <person name="Jenkins J."/>
            <person name="Haas F.B."/>
            <person name="Piednoel M."/>
            <person name="Gundlach H."/>
            <person name="Van Bel M."/>
            <person name="Meyberg R."/>
            <person name="Vives C."/>
            <person name="Morata J."/>
            <person name="Symeonidi A."/>
            <person name="Hiss M."/>
            <person name="Muchero W."/>
            <person name="Kamisugi Y."/>
            <person name="Saleh O."/>
            <person name="Blanc G."/>
            <person name="Decker E.L."/>
            <person name="van Gessel N."/>
            <person name="Grimwood J."/>
            <person name="Hayes R.D."/>
            <person name="Graham S.W."/>
            <person name="Gunter L.E."/>
            <person name="McDaniel S.F."/>
            <person name="Hoernstein S.N.W."/>
            <person name="Larsson A."/>
            <person name="Li F.W."/>
            <person name="Perroud P.F."/>
            <person name="Phillips J."/>
            <person name="Ranjan P."/>
            <person name="Rokshar D.S."/>
            <person name="Rothfels C.J."/>
            <person name="Schneider L."/>
            <person name="Shu S."/>
            <person name="Stevenson D.W."/>
            <person name="Thummler F."/>
            <person name="Tillich M."/>
            <person name="Villarreal Aguilar J.C."/>
            <person name="Widiez T."/>
            <person name="Wong G.K."/>
            <person name="Wymore A."/>
            <person name="Zhang Y."/>
            <person name="Zimmer A.D."/>
            <person name="Quatrano R.S."/>
            <person name="Mayer K.F.X."/>
            <person name="Goodstein D."/>
            <person name="Casacuberta J.M."/>
            <person name="Vandepoele K."/>
            <person name="Reski R."/>
            <person name="Cuming A.C."/>
            <person name="Tuskan G.A."/>
            <person name="Maumus F."/>
            <person name="Salse J."/>
            <person name="Schmutz J."/>
            <person name="Rensing S.A."/>
        </authorList>
    </citation>
    <scope>NUCLEOTIDE SEQUENCE [LARGE SCALE GENOMIC DNA]</scope>
    <source>
        <strain evidence="2 3">cv. Gransden 2004</strain>
    </source>
</reference>
<accession>A0A2K1IQF7</accession>
<dbReference type="AlphaFoldDB" id="A0A2K1IQF7"/>
<dbReference type="SUPFAM" id="SSF56672">
    <property type="entry name" value="DNA/RNA polymerases"/>
    <property type="match status" value="1"/>
</dbReference>
<keyword evidence="3" id="KW-1185">Reference proteome</keyword>
<evidence type="ECO:0000313" key="1">
    <source>
        <dbReference type="EMBL" id="PNR31512.1"/>
    </source>
</evidence>
<dbReference type="Gramene" id="Pp3c21_2300V3.1">
    <property type="protein sequence ID" value="PAC:32915122.CDS.1"/>
    <property type="gene ID" value="Pp3c21_2300"/>
</dbReference>
<dbReference type="EMBL" id="ABEU02000021">
    <property type="protein sequence ID" value="PNR31512.1"/>
    <property type="molecule type" value="Genomic_DNA"/>
</dbReference>